<organism evidence="2 3">
    <name type="scientific">Cellulomonas gilvus (strain ATCC 13127 / NRRL B-14078)</name>
    <name type="common">Cellvibrio gilvus</name>
    <dbReference type="NCBI Taxonomy" id="593907"/>
    <lineage>
        <taxon>Bacteria</taxon>
        <taxon>Bacillati</taxon>
        <taxon>Actinomycetota</taxon>
        <taxon>Actinomycetes</taxon>
        <taxon>Micrococcales</taxon>
        <taxon>Cellulomonadaceae</taxon>
        <taxon>Cellulomonas</taxon>
    </lineage>
</organism>
<gene>
    <name evidence="2" type="ordered locus">Celgi_1340</name>
</gene>
<evidence type="ECO:0000259" key="1">
    <source>
        <dbReference type="PROSITE" id="PS50943"/>
    </source>
</evidence>
<dbReference type="Proteomes" id="UP000000485">
    <property type="component" value="Chromosome"/>
</dbReference>
<proteinExistence type="predicted"/>
<dbReference type="STRING" id="593907.Celgi_1340"/>
<sequence>MTAIEVFGDSLDPDVGLARSLVRADRDFLESLIKIRCNHGLSQTEVAELMGVSPSAVSRIESGMRDLRQSTLRRYAFAVGAEVDHVTRGFDRDKWEKRMAGSRALPSAASLWRSEWSEEPDAVVASAKAKAKASV</sequence>
<dbReference type="CDD" id="cd00093">
    <property type="entry name" value="HTH_XRE"/>
    <property type="match status" value="1"/>
</dbReference>
<dbReference type="Gene3D" id="1.10.260.40">
    <property type="entry name" value="lambda repressor-like DNA-binding domains"/>
    <property type="match status" value="1"/>
</dbReference>
<dbReference type="RefSeq" id="WP_013883378.1">
    <property type="nucleotide sequence ID" value="NC_015671.1"/>
</dbReference>
<dbReference type="GO" id="GO:0003677">
    <property type="term" value="F:DNA binding"/>
    <property type="evidence" value="ECO:0007669"/>
    <property type="project" value="InterPro"/>
</dbReference>
<dbReference type="KEGG" id="cga:Celgi_1340"/>
<protein>
    <submittedName>
        <fullName evidence="2">Helix-turn-helix domain protein</fullName>
    </submittedName>
</protein>
<evidence type="ECO:0000313" key="3">
    <source>
        <dbReference type="Proteomes" id="UP000000485"/>
    </source>
</evidence>
<dbReference type="SMART" id="SM00530">
    <property type="entry name" value="HTH_XRE"/>
    <property type="match status" value="1"/>
</dbReference>
<dbReference type="AlphaFoldDB" id="F8A304"/>
<dbReference type="Pfam" id="PF01381">
    <property type="entry name" value="HTH_3"/>
    <property type="match status" value="1"/>
</dbReference>
<dbReference type="HOGENOM" id="CLU_1862888_0_0_11"/>
<keyword evidence="3" id="KW-1185">Reference proteome</keyword>
<accession>F8A304</accession>
<dbReference type="PROSITE" id="PS50943">
    <property type="entry name" value="HTH_CROC1"/>
    <property type="match status" value="1"/>
</dbReference>
<name>F8A304_CELGA</name>
<dbReference type="OrthoDB" id="3256054at2"/>
<dbReference type="eggNOG" id="COG1813">
    <property type="taxonomic scope" value="Bacteria"/>
</dbReference>
<reference evidence="3" key="1">
    <citation type="submission" date="2011-04" db="EMBL/GenBank/DDBJ databases">
        <title>Complete sequence of Cellvibrio gilvus ATCC 13127.</title>
        <authorList>
            <person name="Lucas S."/>
            <person name="Han J."/>
            <person name="Lapidus A."/>
            <person name="Cheng J.-F."/>
            <person name="Goodwin L."/>
            <person name="Pitluck S."/>
            <person name="Peters L."/>
            <person name="Munk A."/>
            <person name="Detter J.C."/>
            <person name="Han C."/>
            <person name="Tapia R."/>
            <person name="Land M."/>
            <person name="Hauser L."/>
            <person name="Kyrpides N."/>
            <person name="Ivanova N."/>
            <person name="Ovchinnikova G."/>
            <person name="Pagani I."/>
            <person name="Mead D."/>
            <person name="Brumm P."/>
            <person name="Woyke T."/>
        </authorList>
    </citation>
    <scope>NUCLEOTIDE SEQUENCE [LARGE SCALE GENOMIC DNA]</scope>
    <source>
        <strain evidence="3">ATCC 13127 / NRRL B-14078</strain>
    </source>
</reference>
<dbReference type="EMBL" id="CP002665">
    <property type="protein sequence ID" value="AEI11859.1"/>
    <property type="molecule type" value="Genomic_DNA"/>
</dbReference>
<dbReference type="SUPFAM" id="SSF47413">
    <property type="entry name" value="lambda repressor-like DNA-binding domains"/>
    <property type="match status" value="1"/>
</dbReference>
<evidence type="ECO:0000313" key="2">
    <source>
        <dbReference type="EMBL" id="AEI11859.1"/>
    </source>
</evidence>
<dbReference type="InterPro" id="IPR010982">
    <property type="entry name" value="Lambda_DNA-bd_dom_sf"/>
</dbReference>
<feature type="domain" description="HTH cro/C1-type" evidence="1">
    <location>
        <begin position="32"/>
        <end position="86"/>
    </location>
</feature>
<dbReference type="InterPro" id="IPR001387">
    <property type="entry name" value="Cro/C1-type_HTH"/>
</dbReference>